<protein>
    <submittedName>
        <fullName evidence="1">Uncharacterized protein</fullName>
    </submittedName>
</protein>
<proteinExistence type="predicted"/>
<organism evidence="1 2">
    <name type="scientific">Candidatus Sulfuritelmatomonas gaucii</name>
    <dbReference type="NCBI Taxonomy" id="2043161"/>
    <lineage>
        <taxon>Bacteria</taxon>
        <taxon>Pseudomonadati</taxon>
        <taxon>Acidobacteriota</taxon>
        <taxon>Terriglobia</taxon>
        <taxon>Terriglobales</taxon>
        <taxon>Acidobacteriaceae</taxon>
        <taxon>Candidatus Sulfuritelmatomonas</taxon>
    </lineage>
</organism>
<dbReference type="AlphaFoldDB" id="A0A2N9LXQ9"/>
<name>A0A2N9LXQ9_9BACT</name>
<gene>
    <name evidence="1" type="ORF">SBA5_620005</name>
</gene>
<accession>A0A2N9LXQ9</accession>
<sequence length="58" mass="6379">MLAGRLATESGTRKTKLRAIRLQVRDRSPGPSRFYRGLYALSTGPAAIVPHVNWSKGL</sequence>
<evidence type="ECO:0000313" key="1">
    <source>
        <dbReference type="EMBL" id="SPE28008.1"/>
    </source>
</evidence>
<dbReference type="EMBL" id="OKRB01000122">
    <property type="protein sequence ID" value="SPE28008.1"/>
    <property type="molecule type" value="Genomic_DNA"/>
</dbReference>
<evidence type="ECO:0000313" key="2">
    <source>
        <dbReference type="Proteomes" id="UP000239735"/>
    </source>
</evidence>
<dbReference type="Proteomes" id="UP000239735">
    <property type="component" value="Unassembled WGS sequence"/>
</dbReference>
<reference evidence="2" key="1">
    <citation type="submission" date="2018-02" db="EMBL/GenBank/DDBJ databases">
        <authorList>
            <person name="Hausmann B."/>
        </authorList>
    </citation>
    <scope>NUCLEOTIDE SEQUENCE [LARGE SCALE GENOMIC DNA]</scope>
    <source>
        <strain evidence="2">Peat soil MAG SbA5</strain>
    </source>
</reference>